<dbReference type="EC" id="2.6.1.9" evidence="9"/>
<dbReference type="InterPro" id="IPR050106">
    <property type="entry name" value="HistidinolP_aminotransfase"/>
</dbReference>
<name>A0A6I6MR71_9CAUL</name>
<evidence type="ECO:0000256" key="7">
    <source>
        <dbReference type="ARBA" id="ARBA00022898"/>
    </source>
</evidence>
<dbReference type="GO" id="GO:0030170">
    <property type="term" value="F:pyridoxal phosphate binding"/>
    <property type="evidence" value="ECO:0007669"/>
    <property type="project" value="InterPro"/>
</dbReference>
<dbReference type="InterPro" id="IPR015421">
    <property type="entry name" value="PyrdxlP-dep_Trfase_major"/>
</dbReference>
<dbReference type="InterPro" id="IPR015424">
    <property type="entry name" value="PyrdxlP-dep_Trfase"/>
</dbReference>
<dbReference type="PANTHER" id="PTHR43643:SF3">
    <property type="entry name" value="HISTIDINOL-PHOSPHATE AMINOTRANSFERASE"/>
    <property type="match status" value="1"/>
</dbReference>
<organism evidence="11 12">
    <name type="scientific">Terricaulis silvestris</name>
    <dbReference type="NCBI Taxonomy" id="2686094"/>
    <lineage>
        <taxon>Bacteria</taxon>
        <taxon>Pseudomonadati</taxon>
        <taxon>Pseudomonadota</taxon>
        <taxon>Alphaproteobacteria</taxon>
        <taxon>Caulobacterales</taxon>
        <taxon>Caulobacteraceae</taxon>
        <taxon>Terricaulis</taxon>
    </lineage>
</organism>
<dbReference type="KEGG" id="tsv:DSM104635_00445"/>
<dbReference type="NCBIfam" id="TIGR01141">
    <property type="entry name" value="hisC"/>
    <property type="match status" value="1"/>
</dbReference>
<feature type="modified residue" description="N6-(pyridoxal phosphate)lysine" evidence="9">
    <location>
        <position position="220"/>
    </location>
</feature>
<dbReference type="EMBL" id="CP047045">
    <property type="protein sequence ID" value="QGZ93633.1"/>
    <property type="molecule type" value="Genomic_DNA"/>
</dbReference>
<evidence type="ECO:0000313" key="11">
    <source>
        <dbReference type="EMBL" id="QGZ93633.1"/>
    </source>
</evidence>
<dbReference type="Gene3D" id="3.90.1150.10">
    <property type="entry name" value="Aspartate Aminotransferase, domain 1"/>
    <property type="match status" value="1"/>
</dbReference>
<evidence type="ECO:0000256" key="8">
    <source>
        <dbReference type="ARBA" id="ARBA00047481"/>
    </source>
</evidence>
<accession>A0A6I6MR71</accession>
<comment type="pathway">
    <text evidence="2 9">Amino-acid biosynthesis; L-histidine biosynthesis; L-histidine from 5-phospho-alpha-D-ribose 1-diphosphate: step 7/9.</text>
</comment>
<dbReference type="PROSITE" id="PS00599">
    <property type="entry name" value="AA_TRANSFER_CLASS_2"/>
    <property type="match status" value="1"/>
</dbReference>
<dbReference type="AlphaFoldDB" id="A0A6I6MR71"/>
<keyword evidence="7 9" id="KW-0663">Pyridoxal phosphate</keyword>
<keyword evidence="9" id="KW-0368">Histidine biosynthesis</keyword>
<dbReference type="Gene3D" id="3.40.640.10">
    <property type="entry name" value="Type I PLP-dependent aspartate aminotransferase-like (Major domain)"/>
    <property type="match status" value="1"/>
</dbReference>
<dbReference type="GO" id="GO:0004400">
    <property type="term" value="F:histidinol-phosphate transaminase activity"/>
    <property type="evidence" value="ECO:0007669"/>
    <property type="project" value="UniProtKB-UniRule"/>
</dbReference>
<keyword evidence="12" id="KW-1185">Reference proteome</keyword>
<evidence type="ECO:0000256" key="9">
    <source>
        <dbReference type="HAMAP-Rule" id="MF_01023"/>
    </source>
</evidence>
<comment type="cofactor">
    <cofactor evidence="1 9">
        <name>pyridoxal 5'-phosphate</name>
        <dbReference type="ChEBI" id="CHEBI:597326"/>
    </cofactor>
</comment>
<evidence type="ECO:0000256" key="2">
    <source>
        <dbReference type="ARBA" id="ARBA00005011"/>
    </source>
</evidence>
<keyword evidence="9" id="KW-0028">Amino-acid biosynthesis</keyword>
<comment type="subunit">
    <text evidence="4 9">Homodimer.</text>
</comment>
<reference evidence="12" key="1">
    <citation type="submission" date="2019-12" db="EMBL/GenBank/DDBJ databases">
        <title>Complete genome of Terracaulis silvestris 0127_4.</title>
        <authorList>
            <person name="Vieira S."/>
            <person name="Riedel T."/>
            <person name="Sproer C."/>
            <person name="Pascual J."/>
            <person name="Boedeker C."/>
            <person name="Overmann J."/>
        </authorList>
    </citation>
    <scope>NUCLEOTIDE SEQUENCE [LARGE SCALE GENOMIC DNA]</scope>
    <source>
        <strain evidence="12">0127_4</strain>
    </source>
</reference>
<dbReference type="PANTHER" id="PTHR43643">
    <property type="entry name" value="HISTIDINOL-PHOSPHATE AMINOTRANSFERASE 2"/>
    <property type="match status" value="1"/>
</dbReference>
<dbReference type="Pfam" id="PF00155">
    <property type="entry name" value="Aminotran_1_2"/>
    <property type="match status" value="1"/>
</dbReference>
<dbReference type="HAMAP" id="MF_01023">
    <property type="entry name" value="HisC_aminotrans_2"/>
    <property type="match status" value="1"/>
</dbReference>
<gene>
    <name evidence="11" type="primary">hisC2</name>
    <name evidence="9" type="synonym">hisC</name>
    <name evidence="11" type="ORF">DSM104635_00445</name>
</gene>
<comment type="similarity">
    <text evidence="3 9">Belongs to the class-II pyridoxal-phosphate-dependent aminotransferase family. Histidinol-phosphate aminotransferase subfamily.</text>
</comment>
<keyword evidence="6 9" id="KW-0808">Transferase</keyword>
<dbReference type="InterPro" id="IPR005861">
    <property type="entry name" value="HisP_aminotrans"/>
</dbReference>
<evidence type="ECO:0000313" key="12">
    <source>
        <dbReference type="Proteomes" id="UP000431269"/>
    </source>
</evidence>
<dbReference type="GO" id="GO:0000105">
    <property type="term" value="P:L-histidine biosynthetic process"/>
    <property type="evidence" value="ECO:0007669"/>
    <property type="project" value="UniProtKB-UniRule"/>
</dbReference>
<protein>
    <recommendedName>
        <fullName evidence="9">Histidinol-phosphate aminotransferase</fullName>
        <ecNumber evidence="9">2.6.1.9</ecNumber>
    </recommendedName>
    <alternativeName>
        <fullName evidence="9">Imidazole acetol-phosphate transaminase</fullName>
    </alternativeName>
</protein>
<evidence type="ECO:0000256" key="3">
    <source>
        <dbReference type="ARBA" id="ARBA00007970"/>
    </source>
</evidence>
<evidence type="ECO:0000256" key="4">
    <source>
        <dbReference type="ARBA" id="ARBA00011738"/>
    </source>
</evidence>
<dbReference type="Proteomes" id="UP000431269">
    <property type="component" value="Chromosome"/>
</dbReference>
<dbReference type="InterPro" id="IPR001917">
    <property type="entry name" value="Aminotrans_II_pyridoxalP_BS"/>
</dbReference>
<dbReference type="UniPathway" id="UPA00031">
    <property type="reaction ID" value="UER00012"/>
</dbReference>
<dbReference type="InterPro" id="IPR015422">
    <property type="entry name" value="PyrdxlP-dep_Trfase_small"/>
</dbReference>
<dbReference type="RefSeq" id="WP_158764632.1">
    <property type="nucleotide sequence ID" value="NZ_CP047045.1"/>
</dbReference>
<dbReference type="InterPro" id="IPR004839">
    <property type="entry name" value="Aminotransferase_I/II_large"/>
</dbReference>
<evidence type="ECO:0000256" key="1">
    <source>
        <dbReference type="ARBA" id="ARBA00001933"/>
    </source>
</evidence>
<sequence length="357" mass="37830">MRPTPKAGILEIAPYVPGRSKAQGVERPLKLSANENPFGCSEAARAAFLAAASDIHLYPDARTSSLRAAIAEKFDLEPERLVFGAGSDEIFSMAAQAYLGEGDNAVQPQYGFAAWAIAVQAAGAAIKSAPEPDFVVDIDGILAAVNERTRIVFIANPANPTGTWLPFSEIERLHAGLPKRVLLVLDGAYAECAFGIDGYSDGLTWSRDKENVLVTRTFSKAYGLASLRVGWAYGPGSVIAALDRIRLPFSVPRAGEAAAVAALGDDAFVAKSVGAFAEGRQQLDAACRALGARTLPSLANFVTARFADASAIDQALASRGILVRHLANYGMPDWLRISVGRPAETERAITVLADICR</sequence>
<evidence type="ECO:0000259" key="10">
    <source>
        <dbReference type="Pfam" id="PF00155"/>
    </source>
</evidence>
<evidence type="ECO:0000256" key="6">
    <source>
        <dbReference type="ARBA" id="ARBA00022679"/>
    </source>
</evidence>
<comment type="catalytic activity">
    <reaction evidence="8 9">
        <text>L-histidinol phosphate + 2-oxoglutarate = 3-(imidazol-4-yl)-2-oxopropyl phosphate + L-glutamate</text>
        <dbReference type="Rhea" id="RHEA:23744"/>
        <dbReference type="ChEBI" id="CHEBI:16810"/>
        <dbReference type="ChEBI" id="CHEBI:29985"/>
        <dbReference type="ChEBI" id="CHEBI:57766"/>
        <dbReference type="ChEBI" id="CHEBI:57980"/>
        <dbReference type="EC" id="2.6.1.9"/>
    </reaction>
</comment>
<dbReference type="CDD" id="cd00609">
    <property type="entry name" value="AAT_like"/>
    <property type="match status" value="1"/>
</dbReference>
<evidence type="ECO:0000256" key="5">
    <source>
        <dbReference type="ARBA" id="ARBA00022576"/>
    </source>
</evidence>
<feature type="domain" description="Aminotransferase class I/classII large" evidence="10">
    <location>
        <begin position="29"/>
        <end position="351"/>
    </location>
</feature>
<proteinExistence type="inferred from homology"/>
<dbReference type="SUPFAM" id="SSF53383">
    <property type="entry name" value="PLP-dependent transferases"/>
    <property type="match status" value="1"/>
</dbReference>
<keyword evidence="5 9" id="KW-0032">Aminotransferase</keyword>